<keyword evidence="8" id="KW-0407">Ion channel</keyword>
<keyword evidence="7 11" id="KW-0472">Membrane</keyword>
<organism evidence="12 13">
    <name type="scientific">Anabarilius grahami</name>
    <name type="common">Kanglang fish</name>
    <name type="synonym">Barilius grahami</name>
    <dbReference type="NCBI Taxonomy" id="495550"/>
    <lineage>
        <taxon>Eukaryota</taxon>
        <taxon>Metazoa</taxon>
        <taxon>Chordata</taxon>
        <taxon>Craniata</taxon>
        <taxon>Vertebrata</taxon>
        <taxon>Euteleostomi</taxon>
        <taxon>Actinopterygii</taxon>
        <taxon>Neopterygii</taxon>
        <taxon>Teleostei</taxon>
        <taxon>Ostariophysi</taxon>
        <taxon>Cypriniformes</taxon>
        <taxon>Xenocyprididae</taxon>
        <taxon>Xenocypridinae</taxon>
        <taxon>Xenocypridinae incertae sedis</taxon>
        <taxon>Anabarilius</taxon>
    </lineage>
</organism>
<sequence>MPPHPDFLKNLLAYLKGTTAFTSLPLSLLLIGLEKLVEVEFFLCPCILKRNALLTAFIFIGPALLTFTLISLLVRPFKHKCSGCCAEPNDDAQPNPSDIEQNPSDDQQNLLNAQQNPSDDQQNLLNAQQNPSDDQQNLLNAQQNPSDDQQNLLNAQQNPSDDQQNPSDDQQNLLNAQQNPSDQQNLLNAQQNLSDDQQNLLNAQQNLSDDQQNLLNAQQNSSDAQQNCPNAFASCLIPPVIWICILLLDGKYVACAMTHWKGVYVSDEELDMFWCKLKRYKTRQSYEI</sequence>
<feature type="compositionally biased region" description="Low complexity" evidence="10">
    <location>
        <begin position="107"/>
        <end position="183"/>
    </location>
</feature>
<dbReference type="GO" id="GO:0016020">
    <property type="term" value="C:membrane"/>
    <property type="evidence" value="ECO:0007669"/>
    <property type="project" value="UniProtKB-SubCell"/>
</dbReference>
<evidence type="ECO:0000256" key="6">
    <source>
        <dbReference type="ARBA" id="ARBA00023065"/>
    </source>
</evidence>
<comment type="similarity">
    <text evidence="2">Belongs to the CALHM family.</text>
</comment>
<keyword evidence="9" id="KW-0175">Coiled coil</keyword>
<evidence type="ECO:0000256" key="7">
    <source>
        <dbReference type="ARBA" id="ARBA00023136"/>
    </source>
</evidence>
<evidence type="ECO:0000256" key="3">
    <source>
        <dbReference type="ARBA" id="ARBA00022448"/>
    </source>
</evidence>
<evidence type="ECO:0000256" key="11">
    <source>
        <dbReference type="SAM" id="Phobius"/>
    </source>
</evidence>
<proteinExistence type="inferred from homology"/>
<dbReference type="OrthoDB" id="8940158at2759"/>
<evidence type="ECO:0000313" key="13">
    <source>
        <dbReference type="Proteomes" id="UP000281406"/>
    </source>
</evidence>
<evidence type="ECO:0000256" key="8">
    <source>
        <dbReference type="ARBA" id="ARBA00023303"/>
    </source>
</evidence>
<name>A0A3N0YJE0_ANAGA</name>
<accession>A0A3N0YJE0</accession>
<dbReference type="Proteomes" id="UP000281406">
    <property type="component" value="Unassembled WGS sequence"/>
</dbReference>
<protein>
    <submittedName>
        <fullName evidence="12">Uncharacterized protein</fullName>
    </submittedName>
</protein>
<feature type="region of interest" description="Disordered" evidence="10">
    <location>
        <begin position="88"/>
        <end position="183"/>
    </location>
</feature>
<evidence type="ECO:0000256" key="10">
    <source>
        <dbReference type="SAM" id="MobiDB-lite"/>
    </source>
</evidence>
<keyword evidence="5 11" id="KW-1133">Transmembrane helix</keyword>
<feature type="transmembrane region" description="Helical" evidence="11">
    <location>
        <begin position="52"/>
        <end position="74"/>
    </location>
</feature>
<evidence type="ECO:0000256" key="5">
    <source>
        <dbReference type="ARBA" id="ARBA00022989"/>
    </source>
</evidence>
<dbReference type="GO" id="GO:1904669">
    <property type="term" value="P:ATP export"/>
    <property type="evidence" value="ECO:0007669"/>
    <property type="project" value="UniProtKB-ARBA"/>
</dbReference>
<keyword evidence="6" id="KW-0406">Ion transport</keyword>
<dbReference type="GO" id="GO:0034220">
    <property type="term" value="P:monoatomic ion transmembrane transport"/>
    <property type="evidence" value="ECO:0007669"/>
    <property type="project" value="UniProtKB-KW"/>
</dbReference>
<evidence type="ECO:0000256" key="9">
    <source>
        <dbReference type="SAM" id="Coils"/>
    </source>
</evidence>
<gene>
    <name evidence="12" type="ORF">DPX16_0166</name>
</gene>
<keyword evidence="3" id="KW-0813">Transport</keyword>
<evidence type="ECO:0000256" key="2">
    <source>
        <dbReference type="ARBA" id="ARBA00008497"/>
    </source>
</evidence>
<feature type="coiled-coil region" evidence="9">
    <location>
        <begin position="186"/>
        <end position="227"/>
    </location>
</feature>
<dbReference type="InterPro" id="IPR029569">
    <property type="entry name" value="CALHM"/>
</dbReference>
<evidence type="ECO:0000256" key="4">
    <source>
        <dbReference type="ARBA" id="ARBA00022692"/>
    </source>
</evidence>
<comment type="caution">
    <text evidence="12">The sequence shown here is derived from an EMBL/GenBank/DDBJ whole genome shotgun (WGS) entry which is preliminary data.</text>
</comment>
<reference evidence="12 13" key="1">
    <citation type="submission" date="2018-10" db="EMBL/GenBank/DDBJ databases">
        <title>Genome assembly for a Yunnan-Guizhou Plateau 3E fish, Anabarilius grahami (Regan), and its evolutionary and genetic applications.</title>
        <authorList>
            <person name="Jiang W."/>
        </authorList>
    </citation>
    <scope>NUCLEOTIDE SEQUENCE [LARGE SCALE GENOMIC DNA]</scope>
    <source>
        <strain evidence="12">AG-KIZ</strain>
        <tissue evidence="12">Muscle</tissue>
    </source>
</reference>
<feature type="compositionally biased region" description="Polar residues" evidence="10">
    <location>
        <begin position="92"/>
        <end position="106"/>
    </location>
</feature>
<dbReference type="Pfam" id="PF14798">
    <property type="entry name" value="Ca_hom_mod"/>
    <property type="match status" value="1"/>
</dbReference>
<keyword evidence="4 11" id="KW-0812">Transmembrane</keyword>
<dbReference type="EMBL" id="RJVU01042015">
    <property type="protein sequence ID" value="ROL46030.1"/>
    <property type="molecule type" value="Genomic_DNA"/>
</dbReference>
<dbReference type="AlphaFoldDB" id="A0A3N0YJE0"/>
<evidence type="ECO:0000313" key="12">
    <source>
        <dbReference type="EMBL" id="ROL46030.1"/>
    </source>
</evidence>
<feature type="transmembrane region" description="Helical" evidence="11">
    <location>
        <begin position="12"/>
        <end position="31"/>
    </location>
</feature>
<keyword evidence="13" id="KW-1185">Reference proteome</keyword>
<comment type="subcellular location">
    <subcellularLocation>
        <location evidence="1">Membrane</location>
        <topology evidence="1">Multi-pass membrane protein</topology>
    </subcellularLocation>
</comment>
<evidence type="ECO:0000256" key="1">
    <source>
        <dbReference type="ARBA" id="ARBA00004141"/>
    </source>
</evidence>